<dbReference type="Pfam" id="PF02458">
    <property type="entry name" value="Transferase"/>
    <property type="match status" value="1"/>
</dbReference>
<dbReference type="InterPro" id="IPR023213">
    <property type="entry name" value="CAT-like_dom_sf"/>
</dbReference>
<evidence type="ECO:0000313" key="6">
    <source>
        <dbReference type="Proteomes" id="UP000265566"/>
    </source>
</evidence>
<dbReference type="GO" id="GO:0016747">
    <property type="term" value="F:acyltransferase activity, transferring groups other than amino-acyl groups"/>
    <property type="evidence" value="ECO:0000318"/>
    <property type="project" value="GO_Central"/>
</dbReference>
<dbReference type="HOGENOM" id="CLU_014546_3_0_1"/>
<sequence>MAAIRVLSTDTIKAPNSTDEKIDLTPWDLKVLLVEPTHKGLLYHHPLESNQIPQLKQSLSSTLAFFPLLAGRLEITDHEDNTMSCSVTCNNAGVLFVHATTENTCVGDILGCTYIPPILNSFYPLNGIKNYEGTSQPLFAVQVTELVDGIFIGFTFNHVVVDGTSAWYFINSWAEISRGGCCNQTSKLSTLERWFPDGIQCPIRFPFTKKLQNNQSDGLSFSSSNNEKLNNEKLNPSVRLFHFTKEKISQLKLKANLETGTNKISSLQALFAHLWCSVIRSDQLDPQENAYFMVGIGVRQRFVPPLPEDYFGNAVVASMVAMKVGELLEEGGFGKCAWKMHETICLHSNEKLKNDYENWVRNPIIYRLGDSNVADYHVLASSSSQWFDVYGNNFGWGKPVAVRSGNKQSGLFAVFAGIEEGSMDLQVCLPHKILEAMGNDPVFMNFVSN</sequence>
<dbReference type="EMBL" id="PSQE01000003">
    <property type="protein sequence ID" value="RHN66112.1"/>
    <property type="molecule type" value="Genomic_DNA"/>
</dbReference>
<dbReference type="EC" id="2.3.1.99" evidence="3"/>
<gene>
    <name evidence="4" type="primary">25488728</name>
    <name evidence="2" type="ordered locus">MTR_3g026310</name>
    <name evidence="3" type="ORF">MtrunA17_Chr3g0087221</name>
</gene>
<dbReference type="PANTHER" id="PTHR31896:SF43">
    <property type="entry name" value="PROTEIN ENHANCED PSEUDOMONAS SUSCEPTIBILITY 1"/>
    <property type="match status" value="1"/>
</dbReference>
<reference evidence="3" key="5">
    <citation type="journal article" date="2018" name="Nat. Plants">
        <title>Whole-genome landscape of Medicago truncatula symbiotic genes.</title>
        <authorList>
            <person name="Pecrix Y."/>
            <person name="Gamas P."/>
            <person name="Carrere S."/>
        </authorList>
    </citation>
    <scope>NUCLEOTIDE SEQUENCE</scope>
    <source>
        <tissue evidence="3">Leaves</tissue>
    </source>
</reference>
<reference evidence="2 5" key="2">
    <citation type="journal article" date="2014" name="BMC Genomics">
        <title>An improved genome release (version Mt4.0) for the model legume Medicago truncatula.</title>
        <authorList>
            <person name="Tang H."/>
            <person name="Krishnakumar V."/>
            <person name="Bidwell S."/>
            <person name="Rosen B."/>
            <person name="Chan A."/>
            <person name="Zhou S."/>
            <person name="Gentzbittel L."/>
            <person name="Childs K.L."/>
            <person name="Yandell M."/>
            <person name="Gundlach H."/>
            <person name="Mayer K.F."/>
            <person name="Schwartz D.C."/>
            <person name="Town C.D."/>
        </authorList>
    </citation>
    <scope>GENOME REANNOTATION</scope>
    <source>
        <strain evidence="2">A17</strain>
        <strain evidence="4 5">cv. Jemalong A17</strain>
    </source>
</reference>
<dbReference type="Proteomes" id="UP000265566">
    <property type="component" value="Chromosome 3"/>
</dbReference>
<dbReference type="PANTHER" id="PTHR31896">
    <property type="entry name" value="FAMILY REGULATORY PROTEIN, PUTATIVE (AFU_ORTHOLOGUE AFUA_3G14730)-RELATED"/>
    <property type="match status" value="1"/>
</dbReference>
<evidence type="ECO:0000256" key="1">
    <source>
        <dbReference type="ARBA" id="ARBA00022679"/>
    </source>
</evidence>
<organism evidence="2 5">
    <name type="scientific">Medicago truncatula</name>
    <name type="common">Barrel medic</name>
    <name type="synonym">Medicago tribuloides</name>
    <dbReference type="NCBI Taxonomy" id="3880"/>
    <lineage>
        <taxon>Eukaryota</taxon>
        <taxon>Viridiplantae</taxon>
        <taxon>Streptophyta</taxon>
        <taxon>Embryophyta</taxon>
        <taxon>Tracheophyta</taxon>
        <taxon>Spermatophyta</taxon>
        <taxon>Magnoliopsida</taxon>
        <taxon>eudicotyledons</taxon>
        <taxon>Gunneridae</taxon>
        <taxon>Pentapetalae</taxon>
        <taxon>rosids</taxon>
        <taxon>fabids</taxon>
        <taxon>Fabales</taxon>
        <taxon>Fabaceae</taxon>
        <taxon>Papilionoideae</taxon>
        <taxon>50 kb inversion clade</taxon>
        <taxon>NPAAA clade</taxon>
        <taxon>Hologalegina</taxon>
        <taxon>IRL clade</taxon>
        <taxon>Trifolieae</taxon>
        <taxon>Medicago</taxon>
    </lineage>
</organism>
<dbReference type="KEGG" id="mtr:25488728"/>
<dbReference type="Gene3D" id="3.30.559.10">
    <property type="entry name" value="Chloramphenicol acetyltransferase-like domain"/>
    <property type="match status" value="2"/>
</dbReference>
<proteinExistence type="predicted"/>
<accession>A0A072UU42</accession>
<protein>
    <submittedName>
        <fullName evidence="2">HXXXD-type acyl-transferase family protein</fullName>
    </submittedName>
    <submittedName>
        <fullName evidence="3">Putative quinate O-hydroxycinnamoyltransferase</fullName>
        <ecNumber evidence="3">2.3.1.99</ecNumber>
    </submittedName>
</protein>
<dbReference type="EnsemblPlants" id="KEH33177">
    <property type="protein sequence ID" value="KEH33177"/>
    <property type="gene ID" value="MTR_3g026310"/>
</dbReference>
<dbReference type="EMBL" id="CM001219">
    <property type="protein sequence ID" value="KEH33177.1"/>
    <property type="molecule type" value="Genomic_DNA"/>
</dbReference>
<reference evidence="6" key="4">
    <citation type="journal article" date="2018" name="Nat. Plants">
        <title>Whole-genome landscape of Medicago truncatula symbiotic genes.</title>
        <authorList>
            <person name="Pecrix Y."/>
            <person name="Staton S.E."/>
            <person name="Sallet E."/>
            <person name="Lelandais-Briere C."/>
            <person name="Moreau S."/>
            <person name="Carrere S."/>
            <person name="Blein T."/>
            <person name="Jardinaud M.F."/>
            <person name="Latrasse D."/>
            <person name="Zouine M."/>
            <person name="Zahm M."/>
            <person name="Kreplak J."/>
            <person name="Mayjonade B."/>
            <person name="Satge C."/>
            <person name="Perez M."/>
            <person name="Cauet S."/>
            <person name="Marande W."/>
            <person name="Chantry-Darmon C."/>
            <person name="Lopez-Roques C."/>
            <person name="Bouchez O."/>
            <person name="Berard A."/>
            <person name="Debelle F."/>
            <person name="Munos S."/>
            <person name="Bendahmane A."/>
            <person name="Berges H."/>
            <person name="Niebel A."/>
            <person name="Buitink J."/>
            <person name="Frugier F."/>
            <person name="Benhamed M."/>
            <person name="Crespi M."/>
            <person name="Gouzy J."/>
            <person name="Gamas P."/>
        </authorList>
    </citation>
    <scope>NUCLEOTIDE SEQUENCE [LARGE SCALE GENOMIC DNA]</scope>
    <source>
        <strain evidence="6">cv. Jemalong A17</strain>
    </source>
</reference>
<reference evidence="2 5" key="1">
    <citation type="journal article" date="2011" name="Nature">
        <title>The Medicago genome provides insight into the evolution of rhizobial symbioses.</title>
        <authorList>
            <person name="Young N.D."/>
            <person name="Debelle F."/>
            <person name="Oldroyd G.E."/>
            <person name="Geurts R."/>
            <person name="Cannon S.B."/>
            <person name="Udvardi M.K."/>
            <person name="Benedito V.A."/>
            <person name="Mayer K.F."/>
            <person name="Gouzy J."/>
            <person name="Schoof H."/>
            <person name="Van de Peer Y."/>
            <person name="Proost S."/>
            <person name="Cook D.R."/>
            <person name="Meyers B.C."/>
            <person name="Spannagl M."/>
            <person name="Cheung F."/>
            <person name="De Mita S."/>
            <person name="Krishnakumar V."/>
            <person name="Gundlach H."/>
            <person name="Zhou S."/>
            <person name="Mudge J."/>
            <person name="Bharti A.K."/>
            <person name="Murray J.D."/>
            <person name="Naoumkina M.A."/>
            <person name="Rosen B."/>
            <person name="Silverstein K.A."/>
            <person name="Tang H."/>
            <person name="Rombauts S."/>
            <person name="Zhao P.X."/>
            <person name="Zhou P."/>
            <person name="Barbe V."/>
            <person name="Bardou P."/>
            <person name="Bechner M."/>
            <person name="Bellec A."/>
            <person name="Berger A."/>
            <person name="Berges H."/>
            <person name="Bidwell S."/>
            <person name="Bisseling T."/>
            <person name="Choisne N."/>
            <person name="Couloux A."/>
            <person name="Denny R."/>
            <person name="Deshpande S."/>
            <person name="Dai X."/>
            <person name="Doyle J.J."/>
            <person name="Dudez A.M."/>
            <person name="Farmer A.D."/>
            <person name="Fouteau S."/>
            <person name="Franken C."/>
            <person name="Gibelin C."/>
            <person name="Gish J."/>
            <person name="Goldstein S."/>
            <person name="Gonzalez A.J."/>
            <person name="Green P.J."/>
            <person name="Hallab A."/>
            <person name="Hartog M."/>
            <person name="Hua A."/>
            <person name="Humphray S.J."/>
            <person name="Jeong D.H."/>
            <person name="Jing Y."/>
            <person name="Jocker A."/>
            <person name="Kenton S.M."/>
            <person name="Kim D.J."/>
            <person name="Klee K."/>
            <person name="Lai H."/>
            <person name="Lang C."/>
            <person name="Lin S."/>
            <person name="Macmil S.L."/>
            <person name="Magdelenat G."/>
            <person name="Matthews L."/>
            <person name="McCorrison J."/>
            <person name="Monaghan E.L."/>
            <person name="Mun J.H."/>
            <person name="Najar F.Z."/>
            <person name="Nicholson C."/>
            <person name="Noirot C."/>
            <person name="O'Bleness M."/>
            <person name="Paule C.R."/>
            <person name="Poulain J."/>
            <person name="Prion F."/>
            <person name="Qin B."/>
            <person name="Qu C."/>
            <person name="Retzel E.F."/>
            <person name="Riddle C."/>
            <person name="Sallet E."/>
            <person name="Samain S."/>
            <person name="Samson N."/>
            <person name="Sanders I."/>
            <person name="Saurat O."/>
            <person name="Scarpelli C."/>
            <person name="Schiex T."/>
            <person name="Segurens B."/>
            <person name="Severin A.J."/>
            <person name="Sherrier D.J."/>
            <person name="Shi R."/>
            <person name="Sims S."/>
            <person name="Singer S.R."/>
            <person name="Sinharoy S."/>
            <person name="Sterck L."/>
            <person name="Viollet A."/>
            <person name="Wang B.B."/>
            <person name="Wang K."/>
            <person name="Wang M."/>
            <person name="Wang X."/>
            <person name="Warfsmann J."/>
            <person name="Weissenbach J."/>
            <person name="White D.D."/>
            <person name="White J.D."/>
            <person name="Wiley G.B."/>
            <person name="Wincker P."/>
            <person name="Xing Y."/>
            <person name="Yang L."/>
            <person name="Yao Z."/>
            <person name="Ying F."/>
            <person name="Zhai J."/>
            <person name="Zhou L."/>
            <person name="Zuber A."/>
            <person name="Denarie J."/>
            <person name="Dixon R.A."/>
            <person name="May G.D."/>
            <person name="Schwartz D.C."/>
            <person name="Rogers J."/>
            <person name="Quetier F."/>
            <person name="Town C.D."/>
            <person name="Roe B.A."/>
        </authorList>
    </citation>
    <scope>NUCLEOTIDE SEQUENCE [LARGE SCALE GENOMIC DNA]</scope>
    <source>
        <strain evidence="2">A17</strain>
        <strain evidence="4 5">cv. Jemalong A17</strain>
    </source>
</reference>
<evidence type="ECO:0000313" key="5">
    <source>
        <dbReference type="Proteomes" id="UP000002051"/>
    </source>
</evidence>
<keyword evidence="3" id="KW-0012">Acyltransferase</keyword>
<dbReference type="OrthoDB" id="1862401at2759"/>
<dbReference type="GO" id="GO:0005737">
    <property type="term" value="C:cytoplasm"/>
    <property type="evidence" value="ECO:0000318"/>
    <property type="project" value="GO_Central"/>
</dbReference>
<dbReference type="GO" id="GO:0047205">
    <property type="term" value="F:quinate O-hydroxycinnamoyltransferase activity"/>
    <property type="evidence" value="ECO:0007669"/>
    <property type="project" value="UniProtKB-EC"/>
</dbReference>
<name>A0A072UU42_MEDTR</name>
<keyword evidence="1 3" id="KW-0808">Transferase</keyword>
<evidence type="ECO:0000313" key="3">
    <source>
        <dbReference type="EMBL" id="RHN66112.1"/>
    </source>
</evidence>
<dbReference type="Proteomes" id="UP000002051">
    <property type="component" value="Chromosome 3"/>
</dbReference>
<dbReference type="AlphaFoldDB" id="A0A072UU42"/>
<dbReference type="Gramene" id="rna14028">
    <property type="protein sequence ID" value="RHN66112.1"/>
    <property type="gene ID" value="gene14028"/>
</dbReference>
<dbReference type="InterPro" id="IPR051283">
    <property type="entry name" value="Sec_Metabolite_Acyltrans"/>
</dbReference>
<reference evidence="4" key="3">
    <citation type="submission" date="2015-04" db="UniProtKB">
        <authorList>
            <consortium name="EnsemblPlants"/>
        </authorList>
    </citation>
    <scope>IDENTIFICATION</scope>
    <source>
        <strain evidence="4">cv. Jemalong A17</strain>
    </source>
</reference>
<keyword evidence="5" id="KW-1185">Reference proteome</keyword>
<evidence type="ECO:0000313" key="4">
    <source>
        <dbReference type="EnsemblPlants" id="KEH33177"/>
    </source>
</evidence>
<evidence type="ECO:0000313" key="2">
    <source>
        <dbReference type="EMBL" id="KEH33177.1"/>
    </source>
</evidence>